<dbReference type="KEGG" id="mng:MNEG_7734"/>
<dbReference type="EMBL" id="KK101619">
    <property type="protein sequence ID" value="KIZ00223.1"/>
    <property type="molecule type" value="Genomic_DNA"/>
</dbReference>
<keyword evidence="1" id="KW-0808">Transferase</keyword>
<dbReference type="PANTHER" id="PTHR12984:SF3">
    <property type="entry name" value="N-TERMINAL KINASE-LIKE PROTEIN"/>
    <property type="match status" value="1"/>
</dbReference>
<dbReference type="GO" id="GO:0016301">
    <property type="term" value="F:kinase activity"/>
    <property type="evidence" value="ECO:0007669"/>
    <property type="project" value="UniProtKB-KW"/>
</dbReference>
<dbReference type="InterPro" id="IPR051177">
    <property type="entry name" value="CIK-Related_Protein"/>
</dbReference>
<accession>A0A0D2JLZ4</accession>
<dbReference type="Proteomes" id="UP000054498">
    <property type="component" value="Unassembled WGS sequence"/>
</dbReference>
<protein>
    <submittedName>
        <fullName evidence="1">Putative inactive serine/threonine-protein kinase scy1</fullName>
    </submittedName>
</protein>
<organism evidence="1 2">
    <name type="scientific">Monoraphidium neglectum</name>
    <dbReference type="NCBI Taxonomy" id="145388"/>
    <lineage>
        <taxon>Eukaryota</taxon>
        <taxon>Viridiplantae</taxon>
        <taxon>Chlorophyta</taxon>
        <taxon>core chlorophytes</taxon>
        <taxon>Chlorophyceae</taxon>
        <taxon>CS clade</taxon>
        <taxon>Sphaeropleales</taxon>
        <taxon>Selenastraceae</taxon>
        <taxon>Monoraphidium</taxon>
    </lineage>
</organism>
<proteinExistence type="predicted"/>
<dbReference type="STRING" id="145388.A0A0D2JLZ4"/>
<dbReference type="InterPro" id="IPR011989">
    <property type="entry name" value="ARM-like"/>
</dbReference>
<keyword evidence="1" id="KW-0418">Kinase</keyword>
<reference evidence="1 2" key="1">
    <citation type="journal article" date="2013" name="BMC Genomics">
        <title>Reconstruction of the lipid metabolism for the microalga Monoraphidium neglectum from its genome sequence reveals characteristics suitable for biofuel production.</title>
        <authorList>
            <person name="Bogen C."/>
            <person name="Al-Dilaimi A."/>
            <person name="Albersmeier A."/>
            <person name="Wichmann J."/>
            <person name="Grundmann M."/>
            <person name="Rupp O."/>
            <person name="Lauersen K.J."/>
            <person name="Blifernez-Klassen O."/>
            <person name="Kalinowski J."/>
            <person name="Goesmann A."/>
            <person name="Mussgnug J.H."/>
            <person name="Kruse O."/>
        </authorList>
    </citation>
    <scope>NUCLEOTIDE SEQUENCE [LARGE SCALE GENOMIC DNA]</scope>
    <source>
        <strain evidence="1 2">SAG 48.87</strain>
    </source>
</reference>
<dbReference type="InterPro" id="IPR016024">
    <property type="entry name" value="ARM-type_fold"/>
</dbReference>
<dbReference type="GeneID" id="25740610"/>
<dbReference type="Gene3D" id="1.25.10.10">
    <property type="entry name" value="Leucine-rich Repeat Variant"/>
    <property type="match status" value="1"/>
</dbReference>
<sequence>MSAVAVTDTLDWKLHGFDLLSEAACQGDFALQHAAWMVGPHYKAAEVAKADWAAVAQGPPWAVDSWGLGCMMQEVFSGEPLRAVEQLRRTEVIPPALLGDYQKLLNSNPARRLNPSQAGGLPMGLSGPYGGWPLRHAACVKDGAEKDAFFKRLPTLLPAVPEAVAARKVLPLLSRALEFGGAPPSAVGSLLQIGRPLPQDEFQKRVVPSLAKLFASTDRSLRRNLLESVDVWGPHLTTPIVEEQIFPHLQTGFNDDNAYIRELTLKATLAIAPKLKQATLTAAVYAGPA</sequence>
<dbReference type="InterPro" id="IPR011009">
    <property type="entry name" value="Kinase-like_dom_sf"/>
</dbReference>
<dbReference type="Gene3D" id="1.10.510.10">
    <property type="entry name" value="Transferase(Phosphotransferase) domain 1"/>
    <property type="match status" value="1"/>
</dbReference>
<dbReference type="RefSeq" id="XP_013899242.1">
    <property type="nucleotide sequence ID" value="XM_014043788.1"/>
</dbReference>
<gene>
    <name evidence="1" type="ORF">MNEG_7734</name>
</gene>
<dbReference type="OrthoDB" id="447103at2759"/>
<name>A0A0D2JLZ4_9CHLO</name>
<evidence type="ECO:0000313" key="2">
    <source>
        <dbReference type="Proteomes" id="UP000054498"/>
    </source>
</evidence>
<dbReference type="AlphaFoldDB" id="A0A0D2JLZ4"/>
<evidence type="ECO:0000313" key="1">
    <source>
        <dbReference type="EMBL" id="KIZ00223.1"/>
    </source>
</evidence>
<dbReference type="SUPFAM" id="SSF56112">
    <property type="entry name" value="Protein kinase-like (PK-like)"/>
    <property type="match status" value="1"/>
</dbReference>
<dbReference type="SUPFAM" id="SSF48371">
    <property type="entry name" value="ARM repeat"/>
    <property type="match status" value="1"/>
</dbReference>
<dbReference type="PANTHER" id="PTHR12984">
    <property type="entry name" value="SCY1-RELATED S/T PROTEIN KINASE-LIKE"/>
    <property type="match status" value="1"/>
</dbReference>
<keyword evidence="2" id="KW-1185">Reference proteome</keyword>